<dbReference type="Proteomes" id="UP000321409">
    <property type="component" value="Unassembled WGS sequence"/>
</dbReference>
<sequence>MVRKQPTSQIISVTCQIAKKILGRAVGNKNWGIKKVTQPAIKLAESSLVNISVGFLNLVKEKIDREK</sequence>
<organism evidence="1 2">
    <name type="scientific">Lentilactobacillus diolivorans</name>
    <dbReference type="NCBI Taxonomy" id="179838"/>
    <lineage>
        <taxon>Bacteria</taxon>
        <taxon>Bacillati</taxon>
        <taxon>Bacillota</taxon>
        <taxon>Bacilli</taxon>
        <taxon>Lactobacillales</taxon>
        <taxon>Lactobacillaceae</taxon>
        <taxon>Lentilactobacillus</taxon>
    </lineage>
</organism>
<accession>A0ABQ0XBU1</accession>
<reference evidence="1 2" key="1">
    <citation type="submission" date="2019-07" db="EMBL/GenBank/DDBJ databases">
        <title>Whole genome shotgun sequence of Lactobacillus diolivorans NBRC 107869.</title>
        <authorList>
            <person name="Hosoyama A."/>
            <person name="Uohara A."/>
            <person name="Ohji S."/>
            <person name="Ichikawa N."/>
        </authorList>
    </citation>
    <scope>NUCLEOTIDE SEQUENCE [LARGE SCALE GENOMIC DNA]</scope>
    <source>
        <strain evidence="1 2">NBRC 107869</strain>
    </source>
</reference>
<protein>
    <submittedName>
        <fullName evidence="1">Uncharacterized protein</fullName>
    </submittedName>
</protein>
<evidence type="ECO:0000313" key="2">
    <source>
        <dbReference type="Proteomes" id="UP000321409"/>
    </source>
</evidence>
<comment type="caution">
    <text evidence="1">The sequence shown here is derived from an EMBL/GenBank/DDBJ whole genome shotgun (WGS) entry which is preliminary data.</text>
</comment>
<dbReference type="EMBL" id="BKAB01000014">
    <property type="protein sequence ID" value="GEP23561.1"/>
    <property type="molecule type" value="Genomic_DNA"/>
</dbReference>
<keyword evidence="2" id="KW-1185">Reference proteome</keyword>
<proteinExistence type="predicted"/>
<evidence type="ECO:0000313" key="1">
    <source>
        <dbReference type="EMBL" id="GEP23561.1"/>
    </source>
</evidence>
<name>A0ABQ0XBU1_9LACO</name>
<gene>
    <name evidence="1" type="ORF">LDI01_11540</name>
</gene>